<accession>A0A822Y1N7</accession>
<comment type="caution">
    <text evidence="1">The sequence shown here is derived from an EMBL/GenBank/DDBJ whole genome shotgun (WGS) entry which is preliminary data.</text>
</comment>
<reference evidence="1 2" key="1">
    <citation type="journal article" date="2020" name="Mol. Biol. Evol.">
        <title>Distinct Expression and Methylation Patterns for Genes with Different Fates following a Single Whole-Genome Duplication in Flowering Plants.</title>
        <authorList>
            <person name="Shi T."/>
            <person name="Rahmani R.S."/>
            <person name="Gugger P.F."/>
            <person name="Wang M."/>
            <person name="Li H."/>
            <person name="Zhang Y."/>
            <person name="Li Z."/>
            <person name="Wang Q."/>
            <person name="Van de Peer Y."/>
            <person name="Marchal K."/>
            <person name="Chen J."/>
        </authorList>
    </citation>
    <scope>NUCLEOTIDE SEQUENCE [LARGE SCALE GENOMIC DNA]</scope>
    <source>
        <tissue evidence="1">Leaf</tissue>
    </source>
</reference>
<dbReference type="EMBL" id="DUZY01000002">
    <property type="protein sequence ID" value="DAD26530.1"/>
    <property type="molecule type" value="Genomic_DNA"/>
</dbReference>
<protein>
    <submittedName>
        <fullName evidence="1">Uncharacterized protein</fullName>
    </submittedName>
</protein>
<keyword evidence="2" id="KW-1185">Reference proteome</keyword>
<sequence>MTPPLLLVSGGHLFSHWTLLSTESSILTCSSRVWRI</sequence>
<evidence type="ECO:0000313" key="1">
    <source>
        <dbReference type="EMBL" id="DAD26530.1"/>
    </source>
</evidence>
<dbReference type="AlphaFoldDB" id="A0A822Y1N7"/>
<name>A0A822Y1N7_NELNU</name>
<dbReference type="Proteomes" id="UP000607653">
    <property type="component" value="Unassembled WGS sequence"/>
</dbReference>
<organism evidence="1 2">
    <name type="scientific">Nelumbo nucifera</name>
    <name type="common">Sacred lotus</name>
    <dbReference type="NCBI Taxonomy" id="4432"/>
    <lineage>
        <taxon>Eukaryota</taxon>
        <taxon>Viridiplantae</taxon>
        <taxon>Streptophyta</taxon>
        <taxon>Embryophyta</taxon>
        <taxon>Tracheophyta</taxon>
        <taxon>Spermatophyta</taxon>
        <taxon>Magnoliopsida</taxon>
        <taxon>Proteales</taxon>
        <taxon>Nelumbonaceae</taxon>
        <taxon>Nelumbo</taxon>
    </lineage>
</organism>
<gene>
    <name evidence="1" type="ORF">HUJ06_027998</name>
</gene>
<proteinExistence type="predicted"/>
<evidence type="ECO:0000313" key="2">
    <source>
        <dbReference type="Proteomes" id="UP000607653"/>
    </source>
</evidence>